<evidence type="ECO:0000256" key="3">
    <source>
        <dbReference type="ARBA" id="ARBA00023110"/>
    </source>
</evidence>
<dbReference type="Gene3D" id="3.10.50.40">
    <property type="match status" value="1"/>
</dbReference>
<protein>
    <recommendedName>
        <fullName evidence="2 5">peptidylprolyl isomerase</fullName>
        <ecNumber evidence="2 5">5.2.1.8</ecNumber>
    </recommendedName>
</protein>
<organism evidence="7">
    <name type="scientific">Bigelowiella natans</name>
    <name type="common">Pedinomonas minutissima</name>
    <name type="synonym">Chlorarachnion sp. (strain CCMP621)</name>
    <dbReference type="NCBI Taxonomy" id="227086"/>
    <lineage>
        <taxon>Eukaryota</taxon>
        <taxon>Sar</taxon>
        <taxon>Rhizaria</taxon>
        <taxon>Cercozoa</taxon>
        <taxon>Chlorarachniophyceae</taxon>
        <taxon>Bigelowiella</taxon>
    </lineage>
</organism>
<dbReference type="InterPro" id="IPR046357">
    <property type="entry name" value="PPIase_dom_sf"/>
</dbReference>
<evidence type="ECO:0000259" key="6">
    <source>
        <dbReference type="PROSITE" id="PS50059"/>
    </source>
</evidence>
<evidence type="ECO:0000256" key="4">
    <source>
        <dbReference type="ARBA" id="ARBA00023235"/>
    </source>
</evidence>
<dbReference type="GO" id="GO:0003755">
    <property type="term" value="F:peptidyl-prolyl cis-trans isomerase activity"/>
    <property type="evidence" value="ECO:0007669"/>
    <property type="project" value="UniProtKB-KW"/>
</dbReference>
<dbReference type="PANTHER" id="PTHR43811:SF19">
    <property type="entry name" value="39 KDA FK506-BINDING NUCLEAR PROTEIN"/>
    <property type="match status" value="1"/>
</dbReference>
<evidence type="ECO:0000313" key="7">
    <source>
        <dbReference type="EMBL" id="CAD9581596.1"/>
    </source>
</evidence>
<evidence type="ECO:0000256" key="5">
    <source>
        <dbReference type="PROSITE-ProRule" id="PRU00277"/>
    </source>
</evidence>
<name>A0A7S2KMW0_BIGNA</name>
<dbReference type="EC" id="5.2.1.8" evidence="2 5"/>
<evidence type="ECO:0000256" key="1">
    <source>
        <dbReference type="ARBA" id="ARBA00000971"/>
    </source>
</evidence>
<dbReference type="AlphaFoldDB" id="A0A7S2KMW0"/>
<dbReference type="PROSITE" id="PS50059">
    <property type="entry name" value="FKBP_PPIASE"/>
    <property type="match status" value="1"/>
</dbReference>
<accession>A0A7S2KMW0</accession>
<dbReference type="InterPro" id="IPR001179">
    <property type="entry name" value="PPIase_FKBP_dom"/>
</dbReference>
<sequence length="140" mass="15436">MDSGISYIDTHIGNGRIAQEGDKVQVHYSLAGEDRRVVLDTRNFGFEPSIFYIGDGTVIPGLEQGVIGMAEGGNRTLRIPPELGYQKHELPDGIMDNSTIKIMEFVLYSFFDRLLTLGLVDKMKPIFMAVTLKSLGIGAK</sequence>
<dbReference type="SUPFAM" id="SSF54534">
    <property type="entry name" value="FKBP-like"/>
    <property type="match status" value="1"/>
</dbReference>
<gene>
    <name evidence="7" type="ORF">BIGN1055_LOCUS1324</name>
</gene>
<comment type="catalytic activity">
    <reaction evidence="1 5">
        <text>[protein]-peptidylproline (omega=180) = [protein]-peptidylproline (omega=0)</text>
        <dbReference type="Rhea" id="RHEA:16237"/>
        <dbReference type="Rhea" id="RHEA-COMP:10747"/>
        <dbReference type="Rhea" id="RHEA-COMP:10748"/>
        <dbReference type="ChEBI" id="CHEBI:83833"/>
        <dbReference type="ChEBI" id="CHEBI:83834"/>
        <dbReference type="EC" id="5.2.1.8"/>
    </reaction>
</comment>
<keyword evidence="4 5" id="KW-0413">Isomerase</keyword>
<evidence type="ECO:0000256" key="2">
    <source>
        <dbReference type="ARBA" id="ARBA00013194"/>
    </source>
</evidence>
<reference evidence="7" key="1">
    <citation type="submission" date="2021-01" db="EMBL/GenBank/DDBJ databases">
        <authorList>
            <person name="Corre E."/>
            <person name="Pelletier E."/>
            <person name="Niang G."/>
            <person name="Scheremetjew M."/>
            <person name="Finn R."/>
            <person name="Kale V."/>
            <person name="Holt S."/>
            <person name="Cochrane G."/>
            <person name="Meng A."/>
            <person name="Brown T."/>
            <person name="Cohen L."/>
        </authorList>
    </citation>
    <scope>NUCLEOTIDE SEQUENCE</scope>
    <source>
        <strain evidence="7">CCMP1258.1</strain>
    </source>
</reference>
<keyword evidence="3 5" id="KW-0697">Rotamase</keyword>
<feature type="domain" description="PPIase FKBP-type" evidence="6">
    <location>
        <begin position="21"/>
        <end position="111"/>
    </location>
</feature>
<proteinExistence type="predicted"/>
<dbReference type="PANTHER" id="PTHR43811">
    <property type="entry name" value="FKBP-TYPE PEPTIDYL-PROLYL CIS-TRANS ISOMERASE FKPA"/>
    <property type="match status" value="1"/>
</dbReference>
<dbReference type="Pfam" id="PF00254">
    <property type="entry name" value="FKBP_C"/>
    <property type="match status" value="1"/>
</dbReference>
<dbReference type="EMBL" id="HBHA01002062">
    <property type="protein sequence ID" value="CAD9581596.1"/>
    <property type="molecule type" value="Transcribed_RNA"/>
</dbReference>